<dbReference type="EMBL" id="BLBS01000056">
    <property type="protein sequence ID" value="GET92774.1"/>
    <property type="molecule type" value="Genomic_DNA"/>
</dbReference>
<evidence type="ECO:0000259" key="8">
    <source>
        <dbReference type="Pfam" id="PF01529"/>
    </source>
</evidence>
<comment type="domain">
    <text evidence="7">The DHHC domain is required for palmitoyltransferase activity.</text>
</comment>
<dbReference type="GO" id="GO:0006612">
    <property type="term" value="P:protein targeting to membrane"/>
    <property type="evidence" value="ECO:0007669"/>
    <property type="project" value="TreeGrafter"/>
</dbReference>
<dbReference type="GO" id="GO:0005794">
    <property type="term" value="C:Golgi apparatus"/>
    <property type="evidence" value="ECO:0007669"/>
    <property type="project" value="TreeGrafter"/>
</dbReference>
<comment type="caution">
    <text evidence="9">The sequence shown here is derived from an EMBL/GenBank/DDBJ whole genome shotgun (WGS) entry which is preliminary data.</text>
</comment>
<feature type="domain" description="Palmitoyltransferase DHHC" evidence="8">
    <location>
        <begin position="240"/>
        <end position="365"/>
    </location>
</feature>
<evidence type="ECO:0000256" key="7">
    <source>
        <dbReference type="RuleBase" id="RU079119"/>
    </source>
</evidence>
<keyword evidence="6 7" id="KW-0012">Acyltransferase</keyword>
<dbReference type="PANTHER" id="PTHR22883">
    <property type="entry name" value="ZINC FINGER DHHC DOMAIN CONTAINING PROTEIN"/>
    <property type="match status" value="1"/>
</dbReference>
<dbReference type="InterPro" id="IPR039859">
    <property type="entry name" value="PFA4/ZDH16/20/ERF2-like"/>
</dbReference>
<keyword evidence="10" id="KW-1185">Reference proteome</keyword>
<comment type="catalytic activity">
    <reaction evidence="7">
        <text>L-cysteinyl-[protein] + hexadecanoyl-CoA = S-hexadecanoyl-L-cysteinyl-[protein] + CoA</text>
        <dbReference type="Rhea" id="RHEA:36683"/>
        <dbReference type="Rhea" id="RHEA-COMP:10131"/>
        <dbReference type="Rhea" id="RHEA-COMP:11032"/>
        <dbReference type="ChEBI" id="CHEBI:29950"/>
        <dbReference type="ChEBI" id="CHEBI:57287"/>
        <dbReference type="ChEBI" id="CHEBI:57379"/>
        <dbReference type="ChEBI" id="CHEBI:74151"/>
        <dbReference type="EC" id="2.3.1.225"/>
    </reaction>
</comment>
<dbReference type="GO" id="GO:0019706">
    <property type="term" value="F:protein-cysteine S-palmitoyltransferase activity"/>
    <property type="evidence" value="ECO:0007669"/>
    <property type="project" value="UniProtKB-EC"/>
</dbReference>
<feature type="transmembrane region" description="Helical" evidence="7">
    <location>
        <begin position="187"/>
        <end position="210"/>
    </location>
</feature>
<reference evidence="9" key="1">
    <citation type="submission" date="2019-11" db="EMBL/GenBank/DDBJ databases">
        <title>Leishmania tarentolae CDS.</title>
        <authorList>
            <person name="Goto Y."/>
            <person name="Yamagishi J."/>
        </authorList>
    </citation>
    <scope>NUCLEOTIDE SEQUENCE [LARGE SCALE GENOMIC DNA]</scope>
    <source>
        <strain evidence="9">Parrot Tar II</strain>
    </source>
</reference>
<evidence type="ECO:0000313" key="10">
    <source>
        <dbReference type="Proteomes" id="UP000419144"/>
    </source>
</evidence>
<evidence type="ECO:0000256" key="3">
    <source>
        <dbReference type="ARBA" id="ARBA00022692"/>
    </source>
</evidence>
<dbReference type="GO" id="GO:0016020">
    <property type="term" value="C:membrane"/>
    <property type="evidence" value="ECO:0007669"/>
    <property type="project" value="UniProtKB-SubCell"/>
</dbReference>
<keyword evidence="4 7" id="KW-1133">Transmembrane helix</keyword>
<comment type="similarity">
    <text evidence="7">Belongs to the DHHC palmitoyltransferase family.</text>
</comment>
<feature type="transmembrane region" description="Helical" evidence="7">
    <location>
        <begin position="321"/>
        <end position="343"/>
    </location>
</feature>
<feature type="transmembrane region" description="Helical" evidence="7">
    <location>
        <begin position="282"/>
        <end position="301"/>
    </location>
</feature>
<dbReference type="Pfam" id="PF01529">
    <property type="entry name" value="DHHC"/>
    <property type="match status" value="1"/>
</dbReference>
<dbReference type="EC" id="2.3.1.225" evidence="7"/>
<gene>
    <name evidence="9" type="ORF">LtaPh_3526100</name>
</gene>
<dbReference type="GO" id="GO:0005783">
    <property type="term" value="C:endoplasmic reticulum"/>
    <property type="evidence" value="ECO:0007669"/>
    <property type="project" value="TreeGrafter"/>
</dbReference>
<keyword evidence="2 7" id="KW-0808">Transferase</keyword>
<dbReference type="InterPro" id="IPR001594">
    <property type="entry name" value="Palmitoyltrfase_DHHC"/>
</dbReference>
<dbReference type="AlphaFoldDB" id="A0A640KUT2"/>
<protein>
    <recommendedName>
        <fullName evidence="7">Palmitoyltransferase</fullName>
        <ecNumber evidence="7">2.3.1.225</ecNumber>
    </recommendedName>
</protein>
<proteinExistence type="inferred from homology"/>
<name>A0A640KUT2_LEITA</name>
<accession>A0A640KUT2</accession>
<evidence type="ECO:0000313" key="9">
    <source>
        <dbReference type="EMBL" id="GET92774.1"/>
    </source>
</evidence>
<keyword evidence="5 7" id="KW-0472">Membrane</keyword>
<feature type="transmembrane region" description="Helical" evidence="7">
    <location>
        <begin position="150"/>
        <end position="181"/>
    </location>
</feature>
<dbReference type="OrthoDB" id="4096362at2759"/>
<evidence type="ECO:0000256" key="4">
    <source>
        <dbReference type="ARBA" id="ARBA00022989"/>
    </source>
</evidence>
<comment type="subcellular location">
    <subcellularLocation>
        <location evidence="1">Membrane</location>
        <topology evidence="1">Multi-pass membrane protein</topology>
    </subcellularLocation>
</comment>
<dbReference type="PANTHER" id="PTHR22883:SF478">
    <property type="entry name" value="PALMITOYLTRANSFERASE"/>
    <property type="match status" value="1"/>
</dbReference>
<organism evidence="9 10">
    <name type="scientific">Leishmania tarentolae</name>
    <name type="common">Sauroleishmania tarentolae</name>
    <dbReference type="NCBI Taxonomy" id="5689"/>
    <lineage>
        <taxon>Eukaryota</taxon>
        <taxon>Discoba</taxon>
        <taxon>Euglenozoa</taxon>
        <taxon>Kinetoplastea</taxon>
        <taxon>Metakinetoplastina</taxon>
        <taxon>Trypanosomatida</taxon>
        <taxon>Trypanosomatidae</taxon>
        <taxon>Leishmaniinae</taxon>
        <taxon>Leishmania</taxon>
        <taxon>lizard Leishmania</taxon>
    </lineage>
</organism>
<sequence length="412" mass="44732">MLKRASSSMQASEAHERFTTTQLISSHHDVDEIAGCVNIADDGSCDLCGALENGDGTVGHATDCVSAQELAGDSVRFSSVASAWIALPDAKPKITAVLPAPVPCVPEPPSSTFVDVPPSAIPARRFKNVYDGAAHLPPGTTKRALGRLRIVWCCVVSAESWHALFVGVPILLFTTLFVTVVVPHGEWFTYVFTALFSATSVMCLTLSVTLDPGIIPPAPQSEQPTQPTTVMVGGKPVLCKVCTTCHILRPPRSTHCRFCDVCVEEFDHHCGIIGSCVGKRTFRFFGGFFMITSCLALYVLLRSFSVLISTDFKRANEQPHLIWLAASCTLCIVASLIGSLLVIPCAGRYILLSATDSTVKENMRAQRQQTQSGEPPLDVVPVAEMIRSNYRAILRRLFSPIGRSRIPFDYYV</sequence>
<evidence type="ECO:0000256" key="1">
    <source>
        <dbReference type="ARBA" id="ARBA00004141"/>
    </source>
</evidence>
<evidence type="ECO:0000256" key="5">
    <source>
        <dbReference type="ARBA" id="ARBA00023136"/>
    </source>
</evidence>
<dbReference type="VEuPathDB" id="TriTrypDB:LtaPh_3526100"/>
<dbReference type="PROSITE" id="PS50216">
    <property type="entry name" value="DHHC"/>
    <property type="match status" value="1"/>
</dbReference>
<evidence type="ECO:0000256" key="2">
    <source>
        <dbReference type="ARBA" id="ARBA00022679"/>
    </source>
</evidence>
<keyword evidence="3 7" id="KW-0812">Transmembrane</keyword>
<evidence type="ECO:0000256" key="6">
    <source>
        <dbReference type="ARBA" id="ARBA00023315"/>
    </source>
</evidence>
<dbReference type="Proteomes" id="UP000419144">
    <property type="component" value="Unassembled WGS sequence"/>
</dbReference>